<accession>A0A5P8W9C5</accession>
<evidence type="ECO:0000313" key="2">
    <source>
        <dbReference type="Proteomes" id="UP000326678"/>
    </source>
</evidence>
<evidence type="ECO:0000313" key="1">
    <source>
        <dbReference type="EMBL" id="QFS48569.1"/>
    </source>
</evidence>
<dbReference type="AlphaFoldDB" id="A0A5P8W9C5"/>
<dbReference type="RefSeq" id="WP_152590260.1">
    <property type="nucleotide sequence ID" value="NZ_CP045226.1"/>
</dbReference>
<dbReference type="KEGG" id="nsh:GXM_06063"/>
<dbReference type="EMBL" id="CP045226">
    <property type="protein sequence ID" value="QFS48569.1"/>
    <property type="molecule type" value="Genomic_DNA"/>
</dbReference>
<proteinExistence type="predicted"/>
<reference evidence="1 2" key="1">
    <citation type="submission" date="2019-10" db="EMBL/GenBank/DDBJ databases">
        <title>Genomic and transcriptomic insights into the perfect genentic adaptation of a filamentous nitrogen-fixing cyanobacterium to rice fields.</title>
        <authorList>
            <person name="Chen Z."/>
        </authorList>
    </citation>
    <scope>NUCLEOTIDE SEQUENCE [LARGE SCALE GENOMIC DNA]</scope>
    <source>
        <strain evidence="1">CCNUC1</strain>
    </source>
</reference>
<evidence type="ECO:0008006" key="3">
    <source>
        <dbReference type="Google" id="ProtNLM"/>
    </source>
</evidence>
<organism evidence="1 2">
    <name type="scientific">Nostoc sphaeroides CCNUC1</name>
    <dbReference type="NCBI Taxonomy" id="2653204"/>
    <lineage>
        <taxon>Bacteria</taxon>
        <taxon>Bacillati</taxon>
        <taxon>Cyanobacteriota</taxon>
        <taxon>Cyanophyceae</taxon>
        <taxon>Nostocales</taxon>
        <taxon>Nostocaceae</taxon>
        <taxon>Nostoc</taxon>
    </lineage>
</organism>
<dbReference type="Proteomes" id="UP000326678">
    <property type="component" value="Chromosome Gxm1"/>
</dbReference>
<name>A0A5P8W9C5_9NOSO</name>
<sequence length="74" mass="8531">MQKLEIELDEETLAKINQLAQTNNCQVSDLIKAMIDHLTQPEVLNDSSIGKWANDSELVDEMVADIFKHRNYRD</sequence>
<protein>
    <recommendedName>
        <fullName evidence="3">CopG family transcriptional regulator</fullName>
    </recommendedName>
</protein>
<gene>
    <name evidence="1" type="ORF">GXM_06063</name>
</gene>
<keyword evidence="2" id="KW-1185">Reference proteome</keyword>